<evidence type="ECO:0000256" key="3">
    <source>
        <dbReference type="ARBA" id="ARBA00022679"/>
    </source>
</evidence>
<dbReference type="EC" id="2.7.1.23" evidence="2"/>
<name>A0ABD0JN68_9CAEN</name>
<comment type="caution">
    <text evidence="8">The sequence shown here is derived from an EMBL/GenBank/DDBJ whole genome shotgun (WGS) entry which is preliminary data.</text>
</comment>
<dbReference type="FunFam" id="2.60.200.30:FF:000003">
    <property type="entry name" value="NAD kinase b"/>
    <property type="match status" value="1"/>
</dbReference>
<dbReference type="PANTHER" id="PTHR20275">
    <property type="entry name" value="NAD KINASE"/>
    <property type="match status" value="1"/>
</dbReference>
<dbReference type="EMBL" id="JACVVK020000385">
    <property type="protein sequence ID" value="KAK7476110.1"/>
    <property type="molecule type" value="Genomic_DNA"/>
</dbReference>
<dbReference type="PANTHER" id="PTHR20275:SF0">
    <property type="entry name" value="NAD KINASE"/>
    <property type="match status" value="1"/>
</dbReference>
<gene>
    <name evidence="8" type="ORF">BaRGS_00032664</name>
</gene>
<evidence type="ECO:0000256" key="4">
    <source>
        <dbReference type="ARBA" id="ARBA00022777"/>
    </source>
</evidence>
<keyword evidence="3" id="KW-0808">Transferase</keyword>
<keyword evidence="4" id="KW-0418">Kinase</keyword>
<protein>
    <recommendedName>
        <fullName evidence="2">NAD(+) kinase</fullName>
        <ecNumber evidence="2">2.7.1.23</ecNumber>
    </recommendedName>
</protein>
<feature type="region of interest" description="Disordered" evidence="7">
    <location>
        <begin position="1"/>
        <end position="50"/>
    </location>
</feature>
<keyword evidence="6" id="KW-0520">NAD</keyword>
<evidence type="ECO:0000256" key="1">
    <source>
        <dbReference type="ARBA" id="ARBA00010995"/>
    </source>
</evidence>
<dbReference type="AlphaFoldDB" id="A0ABD0JN68"/>
<dbReference type="GO" id="GO:0003951">
    <property type="term" value="F:NAD+ kinase activity"/>
    <property type="evidence" value="ECO:0007669"/>
    <property type="project" value="UniProtKB-EC"/>
</dbReference>
<evidence type="ECO:0000313" key="9">
    <source>
        <dbReference type="Proteomes" id="UP001519460"/>
    </source>
</evidence>
<keyword evidence="5" id="KW-0521">NADP</keyword>
<dbReference type="HAMAP" id="MF_00361">
    <property type="entry name" value="NAD_kinase"/>
    <property type="match status" value="1"/>
</dbReference>
<dbReference type="Pfam" id="PF01513">
    <property type="entry name" value="NAD_kinase"/>
    <property type="match status" value="1"/>
</dbReference>
<dbReference type="SUPFAM" id="SSF111331">
    <property type="entry name" value="NAD kinase/diacylglycerol kinase-like"/>
    <property type="match status" value="1"/>
</dbReference>
<organism evidence="8 9">
    <name type="scientific">Batillaria attramentaria</name>
    <dbReference type="NCBI Taxonomy" id="370345"/>
    <lineage>
        <taxon>Eukaryota</taxon>
        <taxon>Metazoa</taxon>
        <taxon>Spiralia</taxon>
        <taxon>Lophotrochozoa</taxon>
        <taxon>Mollusca</taxon>
        <taxon>Gastropoda</taxon>
        <taxon>Caenogastropoda</taxon>
        <taxon>Sorbeoconcha</taxon>
        <taxon>Cerithioidea</taxon>
        <taxon>Batillariidae</taxon>
        <taxon>Batillaria</taxon>
    </lineage>
</organism>
<sequence>MSSDKTPADSLGEMNSSSSTARGSLDSSGKEKETSKFGRAFSTPDDPTDRMRDVAEHLQQVHFPDTIEEVNHRPVPRKQQAINRNSNTSWFVMQDGCFLHICDLWSIFGANLMYELNHSGSKKGQNAPHKWKVRSLYGVSPNCKFGPKGFLLDCTSSFLKIPDPSSQKLNWTKPPLSVLVIKKPLDISVTVAFRDLVIWLIEEKNMVVYVEEKVVSDETLVMDSDFDRVQNKLQRFKEGKDDLEDKVDFIICMGGDGTLLYASSLFQQSVPPVVAFNMGSLGFLTPFPFSMFKDRINQILGGQTPLLLRYRLKCVMHNQDAKMAVPHVKNIDKKTPHISAHILVLNEVVIDRGPSSYLCNLDLYIEGRLVTSVLGDGLIISTPTGSTAYSVAAGASMIHPNVPCILITPICPHSLSFRPIVVPAGVEIKVTLAPEARGSAMVSFDGRNRQEIQQGVSLKITTASYPVPSICARDQIEDWFDGLADCLHWNVRRPQKPLSSSASLNSLDSVDFEDDTISLLHYHCTEPISELIYSKMSRQHRGVKWHDDFNNITINKTPTQTGPTPVFEQTLRVTHVIRVLLINGMVNAYMLGDSAADVTRHEIVVIM</sequence>
<evidence type="ECO:0000256" key="2">
    <source>
        <dbReference type="ARBA" id="ARBA00012120"/>
    </source>
</evidence>
<dbReference type="InterPro" id="IPR017438">
    <property type="entry name" value="ATP-NAD_kinase_N"/>
</dbReference>
<evidence type="ECO:0000256" key="7">
    <source>
        <dbReference type="SAM" id="MobiDB-lite"/>
    </source>
</evidence>
<evidence type="ECO:0000256" key="5">
    <source>
        <dbReference type="ARBA" id="ARBA00022857"/>
    </source>
</evidence>
<accession>A0ABD0JN68</accession>
<dbReference type="Gene3D" id="3.40.50.10330">
    <property type="entry name" value="Probable inorganic polyphosphate/atp-NAD kinase, domain 1"/>
    <property type="match status" value="1"/>
</dbReference>
<keyword evidence="9" id="KW-1185">Reference proteome</keyword>
<evidence type="ECO:0000256" key="6">
    <source>
        <dbReference type="ARBA" id="ARBA00023027"/>
    </source>
</evidence>
<dbReference type="Pfam" id="PF20143">
    <property type="entry name" value="NAD_kinase_C"/>
    <property type="match status" value="1"/>
</dbReference>
<dbReference type="Gene3D" id="2.60.200.30">
    <property type="entry name" value="Probable inorganic polyphosphate/atp-NAD kinase, domain 2"/>
    <property type="match status" value="1"/>
</dbReference>
<dbReference type="Proteomes" id="UP001519460">
    <property type="component" value="Unassembled WGS sequence"/>
</dbReference>
<reference evidence="8 9" key="1">
    <citation type="journal article" date="2023" name="Sci. Data">
        <title>Genome assembly of the Korean intertidal mud-creeper Batillaria attramentaria.</title>
        <authorList>
            <person name="Patra A.K."/>
            <person name="Ho P.T."/>
            <person name="Jun S."/>
            <person name="Lee S.J."/>
            <person name="Kim Y."/>
            <person name="Won Y.J."/>
        </authorList>
    </citation>
    <scope>NUCLEOTIDE SEQUENCE [LARGE SCALE GENOMIC DNA]</scope>
    <source>
        <strain evidence="8">Wonlab-2016</strain>
    </source>
</reference>
<feature type="compositionally biased region" description="Polar residues" evidence="7">
    <location>
        <begin position="13"/>
        <end position="27"/>
    </location>
</feature>
<dbReference type="InterPro" id="IPR016064">
    <property type="entry name" value="NAD/diacylglycerol_kinase_sf"/>
</dbReference>
<evidence type="ECO:0000313" key="8">
    <source>
        <dbReference type="EMBL" id="KAK7476110.1"/>
    </source>
</evidence>
<proteinExistence type="inferred from homology"/>
<comment type="similarity">
    <text evidence="1">Belongs to the NAD kinase family.</text>
</comment>
<dbReference type="InterPro" id="IPR002504">
    <property type="entry name" value="NADK"/>
</dbReference>
<dbReference type="InterPro" id="IPR017437">
    <property type="entry name" value="ATP-NAD_kinase_PpnK-typ_C"/>
</dbReference>